<dbReference type="GO" id="GO:0005886">
    <property type="term" value="C:plasma membrane"/>
    <property type="evidence" value="ECO:0007669"/>
    <property type="project" value="TreeGrafter"/>
</dbReference>
<evidence type="ECO:0000256" key="1">
    <source>
        <dbReference type="SAM" id="Phobius"/>
    </source>
</evidence>
<reference evidence="2 3" key="1">
    <citation type="submission" date="2016-10" db="EMBL/GenBank/DDBJ databases">
        <authorList>
            <person name="de Groot N.N."/>
        </authorList>
    </citation>
    <scope>NUCLEOTIDE SEQUENCE [LARGE SCALE GENOMIC DNA]</scope>
    <source>
        <strain evidence="2 3">DSM 2698</strain>
    </source>
</reference>
<dbReference type="PANTHER" id="PTHR34980">
    <property type="entry name" value="INNER MEMBRANE PROTEIN-RELATED-RELATED"/>
    <property type="match status" value="1"/>
</dbReference>
<feature type="transmembrane region" description="Helical" evidence="1">
    <location>
        <begin position="20"/>
        <end position="37"/>
    </location>
</feature>
<name>A0A1G5NAZ4_AFIMA</name>
<dbReference type="OrthoDB" id="9812349at2"/>
<keyword evidence="1" id="KW-1133">Transmembrane helix</keyword>
<evidence type="ECO:0000313" key="3">
    <source>
        <dbReference type="Proteomes" id="UP000199347"/>
    </source>
</evidence>
<sequence length="112" mass="12708">MDWKYLYTSFEGRIARKDWWIGVIGLFIISLIATLLFGNDGLIAFLISVFLFLAGIACHVKRFHDRGRSGWWSLIILIPVIGPIWAIIDLGLLEGDQEVNSWGPPPETRLIP</sequence>
<keyword evidence="1" id="KW-0812">Transmembrane</keyword>
<dbReference type="Pfam" id="PF05656">
    <property type="entry name" value="DUF805"/>
    <property type="match status" value="1"/>
</dbReference>
<dbReference type="EMBL" id="FMVW01000003">
    <property type="protein sequence ID" value="SCZ34324.1"/>
    <property type="molecule type" value="Genomic_DNA"/>
</dbReference>
<gene>
    <name evidence="2" type="ORF">SAMN03080610_01672</name>
</gene>
<dbReference type="InterPro" id="IPR008523">
    <property type="entry name" value="DUF805"/>
</dbReference>
<evidence type="ECO:0000313" key="2">
    <source>
        <dbReference type="EMBL" id="SCZ34324.1"/>
    </source>
</evidence>
<keyword evidence="1" id="KW-0472">Membrane</keyword>
<dbReference type="PANTHER" id="PTHR34980:SF2">
    <property type="entry name" value="INNER MEMBRANE PROTEIN YHAH-RELATED"/>
    <property type="match status" value="1"/>
</dbReference>
<dbReference type="AlphaFoldDB" id="A0A1G5NAZ4"/>
<protein>
    <submittedName>
        <fullName evidence="2">Uncharacterized membrane protein YhaH, DUF805 family</fullName>
    </submittedName>
</protein>
<accession>A0A1G5NAZ4</accession>
<organism evidence="2 3">
    <name type="scientific">Afifella marina DSM 2698</name>
    <dbReference type="NCBI Taxonomy" id="1120955"/>
    <lineage>
        <taxon>Bacteria</taxon>
        <taxon>Pseudomonadati</taxon>
        <taxon>Pseudomonadota</taxon>
        <taxon>Alphaproteobacteria</taxon>
        <taxon>Hyphomicrobiales</taxon>
        <taxon>Afifellaceae</taxon>
        <taxon>Afifella</taxon>
    </lineage>
</organism>
<dbReference type="Proteomes" id="UP000199347">
    <property type="component" value="Unassembled WGS sequence"/>
</dbReference>
<dbReference type="STRING" id="1120955.SAMN03080610_01672"/>
<feature type="transmembrane region" description="Helical" evidence="1">
    <location>
        <begin position="43"/>
        <end position="60"/>
    </location>
</feature>
<keyword evidence="3" id="KW-1185">Reference proteome</keyword>
<feature type="transmembrane region" description="Helical" evidence="1">
    <location>
        <begin position="72"/>
        <end position="93"/>
    </location>
</feature>
<proteinExistence type="predicted"/>
<dbReference type="RefSeq" id="WP_092811535.1">
    <property type="nucleotide sequence ID" value="NZ_FMVW01000003.1"/>
</dbReference>